<feature type="compositionally biased region" description="Low complexity" evidence="2">
    <location>
        <begin position="144"/>
        <end position="163"/>
    </location>
</feature>
<proteinExistence type="predicted"/>
<protein>
    <submittedName>
        <fullName evidence="4">Anti-sigma regulatory factor (Ser/Thr protein kinase)</fullName>
    </submittedName>
</protein>
<dbReference type="AlphaFoldDB" id="A0A1H5E4W2"/>
<keyword evidence="4" id="KW-0808">Transferase</keyword>
<evidence type="ECO:0000256" key="2">
    <source>
        <dbReference type="SAM" id="MobiDB-lite"/>
    </source>
</evidence>
<reference evidence="4 5" key="1">
    <citation type="submission" date="2016-10" db="EMBL/GenBank/DDBJ databases">
        <authorList>
            <person name="de Groot N.N."/>
        </authorList>
    </citation>
    <scope>NUCLEOTIDE SEQUENCE [LARGE SCALE GENOMIC DNA]</scope>
    <source>
        <strain evidence="4 5">DSM 40306</strain>
    </source>
</reference>
<feature type="domain" description="Histidine kinase/HSP90-like ATPase" evidence="3">
    <location>
        <begin position="279"/>
        <end position="388"/>
    </location>
</feature>
<feature type="compositionally biased region" description="Basic and acidic residues" evidence="2">
    <location>
        <begin position="102"/>
        <end position="111"/>
    </location>
</feature>
<organism evidence="4 5">
    <name type="scientific">Streptomyces misionensis</name>
    <dbReference type="NCBI Taxonomy" id="67331"/>
    <lineage>
        <taxon>Bacteria</taxon>
        <taxon>Bacillati</taxon>
        <taxon>Actinomycetota</taxon>
        <taxon>Actinomycetes</taxon>
        <taxon>Kitasatosporales</taxon>
        <taxon>Streptomycetaceae</taxon>
        <taxon>Streptomyces</taxon>
    </lineage>
</organism>
<evidence type="ECO:0000313" key="5">
    <source>
        <dbReference type="Proteomes" id="UP000182375"/>
    </source>
</evidence>
<name>A0A1H5E4W2_9ACTN</name>
<evidence type="ECO:0000256" key="1">
    <source>
        <dbReference type="ARBA" id="ARBA00022527"/>
    </source>
</evidence>
<accession>A0A1H5E4W2</accession>
<dbReference type="PANTHER" id="PTHR35526:SF3">
    <property type="entry name" value="ANTI-SIGMA-F FACTOR RSBW"/>
    <property type="match status" value="1"/>
</dbReference>
<evidence type="ECO:0000313" key="4">
    <source>
        <dbReference type="EMBL" id="SED86168.1"/>
    </source>
</evidence>
<feature type="compositionally biased region" description="Basic and acidic residues" evidence="2">
    <location>
        <begin position="203"/>
        <end position="218"/>
    </location>
</feature>
<feature type="region of interest" description="Disordered" evidence="2">
    <location>
        <begin position="1"/>
        <end position="263"/>
    </location>
</feature>
<keyword evidence="1" id="KW-0723">Serine/threonine-protein kinase</keyword>
<feature type="compositionally biased region" description="Gly residues" evidence="2">
    <location>
        <begin position="123"/>
        <end position="135"/>
    </location>
</feature>
<dbReference type="CDD" id="cd16936">
    <property type="entry name" value="HATPase_RsbW-like"/>
    <property type="match status" value="1"/>
</dbReference>
<evidence type="ECO:0000259" key="3">
    <source>
        <dbReference type="Pfam" id="PF13581"/>
    </source>
</evidence>
<feature type="compositionally biased region" description="Gly residues" evidence="2">
    <location>
        <begin position="219"/>
        <end position="237"/>
    </location>
</feature>
<gene>
    <name evidence="4" type="ORF">SAMN04490357_6100</name>
</gene>
<feature type="compositionally biased region" description="Basic residues" evidence="2">
    <location>
        <begin position="177"/>
        <end position="186"/>
    </location>
</feature>
<sequence length="395" mass="39917">MPAAGDGTAGRPARSLRETPGRSPRQPVGLLPEAEGGRRGRFAGAVEGGSGQLAEAWGDGSVRPADMDGARDGLATGTGSAVGGARAESGGGADAVRGRRGSLPDDAREGSGRVTGALAEVPGPGGGPVAEGYGRGAEPLVEEAAPGGAADAPGGRAGVPAAAVSDTAVPATGSAGHRPRAARQRRGPAVDTAWKNGGATADATRERAAATADARDGGHGTGAGSGRESGHRAGAGAGREDGRRTGEGAGRGRAGARHGLRAEAGPQYPQRLWRRLGRADLRAVPEARRELRELLRDWGKPGQSEIAELLTSELVTNALVHTDDDAVLTAVVAPGGLRVEVRDFVPRRPQVRTPQPDDDTHGRGMVLVESLADAWGVRPHGVGKSVWFELGAEAA</sequence>
<keyword evidence="4" id="KW-0418">Kinase</keyword>
<dbReference type="Proteomes" id="UP000182375">
    <property type="component" value="Unassembled WGS sequence"/>
</dbReference>
<dbReference type="PANTHER" id="PTHR35526">
    <property type="entry name" value="ANTI-SIGMA-F FACTOR RSBW-RELATED"/>
    <property type="match status" value="1"/>
</dbReference>
<dbReference type="Gene3D" id="3.30.565.10">
    <property type="entry name" value="Histidine kinase-like ATPase, C-terminal domain"/>
    <property type="match status" value="1"/>
</dbReference>
<dbReference type="STRING" id="67331.SAMN04490357_6100"/>
<dbReference type="InterPro" id="IPR003594">
    <property type="entry name" value="HATPase_dom"/>
</dbReference>
<dbReference type="InterPro" id="IPR050267">
    <property type="entry name" value="Anti-sigma-factor_SerPK"/>
</dbReference>
<dbReference type="GO" id="GO:0004674">
    <property type="term" value="F:protein serine/threonine kinase activity"/>
    <property type="evidence" value="ECO:0007669"/>
    <property type="project" value="UniProtKB-KW"/>
</dbReference>
<dbReference type="Pfam" id="PF13581">
    <property type="entry name" value="HATPase_c_2"/>
    <property type="match status" value="1"/>
</dbReference>
<dbReference type="EMBL" id="FNTD01000004">
    <property type="protein sequence ID" value="SED86168.1"/>
    <property type="molecule type" value="Genomic_DNA"/>
</dbReference>
<dbReference type="InterPro" id="IPR036890">
    <property type="entry name" value="HATPase_C_sf"/>
</dbReference>